<keyword evidence="12 17" id="KW-0675">Receptor</keyword>
<dbReference type="Proteomes" id="UP000694580">
    <property type="component" value="Chromosome 11"/>
</dbReference>
<evidence type="ECO:0000256" key="7">
    <source>
        <dbReference type="ARBA" id="ARBA00022989"/>
    </source>
</evidence>
<comment type="subcellular location">
    <subcellularLocation>
        <location evidence="1">Cell membrane</location>
        <topology evidence="1">Multi-pass membrane protein</topology>
    </subcellularLocation>
</comment>
<evidence type="ECO:0000256" key="8">
    <source>
        <dbReference type="ARBA" id="ARBA00023040"/>
    </source>
</evidence>
<dbReference type="GO" id="GO:0030194">
    <property type="term" value="P:positive regulation of blood coagulation"/>
    <property type="evidence" value="ECO:0007669"/>
    <property type="project" value="TreeGrafter"/>
</dbReference>
<evidence type="ECO:0000256" key="9">
    <source>
        <dbReference type="ARBA" id="ARBA00023084"/>
    </source>
</evidence>
<feature type="disulfide bond" evidence="16">
    <location>
        <begin position="168"/>
        <end position="247"/>
    </location>
</feature>
<feature type="region of interest" description="Disordered" evidence="18">
    <location>
        <begin position="388"/>
        <end position="417"/>
    </location>
</feature>
<keyword evidence="11 16" id="KW-1015">Disulfide bond</keyword>
<feature type="transmembrane region" description="Helical" evidence="19">
    <location>
        <begin position="342"/>
        <end position="365"/>
    </location>
</feature>
<protein>
    <recommendedName>
        <fullName evidence="2">Proteinase-activated receptor 1</fullName>
    </recommendedName>
    <alternativeName>
        <fullName evidence="15">Thrombin receptor</fullName>
    </alternativeName>
</protein>
<feature type="transmembrane region" description="Helical" evidence="19">
    <location>
        <begin position="170"/>
        <end position="191"/>
    </location>
</feature>
<feature type="transmembrane region" description="Helical" evidence="19">
    <location>
        <begin position="130"/>
        <end position="150"/>
    </location>
</feature>
<evidence type="ECO:0000256" key="2">
    <source>
        <dbReference type="ARBA" id="ARBA00019705"/>
    </source>
</evidence>
<sequence>MDGRRGAAAVLAASAALLLHGCAALPGNGTKSILRTFSARFLAVTDEPIDYLDVLEGSSSGAPSVPRREHRHPEVKKHYYVTQEASEYLTGPMVTVFIPTVYTMVFLVSVPLNLLAVAMFSFRVRPKKPAVIYMLNLALADLLFVLLLPFRISYHFQGNNWPFGSGLCRVVTAAFYCNMYCSVLLMMCISVDRFMAVVYPMDSLAWRTTQTASVACGAMWFLSVGGVMPLLLSEQSIHLADLQITTCHDVLDVHKLRSYYLYFFPVFCALFFFIPFVFTSVCYLRIIQALCAANVENRAKKTRAIFMAGTVLTVFVACFTPTNVILLAHYVQFIHKHSEGSYAAYLLATCLGSVSCCLDPLIYYFGSSQCQRQVAALLRCRRAAKPERSSQSGSSTRTSRMETLRNSVSSQYRKLMA</sequence>
<feature type="transmembrane region" description="Helical" evidence="19">
    <location>
        <begin position="96"/>
        <end position="118"/>
    </location>
</feature>
<evidence type="ECO:0000256" key="19">
    <source>
        <dbReference type="SAM" id="Phobius"/>
    </source>
</evidence>
<evidence type="ECO:0000256" key="1">
    <source>
        <dbReference type="ARBA" id="ARBA00004651"/>
    </source>
</evidence>
<dbReference type="Gene3D" id="1.20.1070.10">
    <property type="entry name" value="Rhodopsin 7-helix transmembrane proteins"/>
    <property type="match status" value="1"/>
</dbReference>
<keyword evidence="5" id="KW-0356">Hemostasis</keyword>
<evidence type="ECO:0000256" key="18">
    <source>
        <dbReference type="SAM" id="MobiDB-lite"/>
    </source>
</evidence>
<dbReference type="GO" id="GO:0007596">
    <property type="term" value="P:blood coagulation"/>
    <property type="evidence" value="ECO:0007669"/>
    <property type="project" value="UniProtKB-KW"/>
</dbReference>
<feature type="transmembrane region" description="Helical" evidence="19">
    <location>
        <begin position="305"/>
        <end position="330"/>
    </location>
</feature>
<dbReference type="GO" id="GO:0005886">
    <property type="term" value="C:plasma membrane"/>
    <property type="evidence" value="ECO:0007669"/>
    <property type="project" value="UniProtKB-SubCell"/>
</dbReference>
<dbReference type="RefSeq" id="XP_028851623.1">
    <property type="nucleotide sequence ID" value="XM_028995790.1"/>
</dbReference>
<feature type="compositionally biased region" description="Low complexity" evidence="18">
    <location>
        <begin position="389"/>
        <end position="398"/>
    </location>
</feature>
<feature type="transmembrane region" description="Helical" evidence="19">
    <location>
        <begin position="212"/>
        <end position="232"/>
    </location>
</feature>
<evidence type="ECO:0000256" key="4">
    <source>
        <dbReference type="ARBA" id="ARBA00022692"/>
    </source>
</evidence>
<reference evidence="22 23" key="1">
    <citation type="submission" date="2020-06" db="EMBL/GenBank/DDBJ databases">
        <authorList>
            <consortium name="Wellcome Sanger Institute Data Sharing"/>
        </authorList>
    </citation>
    <scope>NUCLEOTIDE SEQUENCE [LARGE SCALE GENOMIC DNA]</scope>
</reference>
<feature type="transmembrane region" description="Helical" evidence="19">
    <location>
        <begin position="259"/>
        <end position="284"/>
    </location>
</feature>
<keyword evidence="3" id="KW-1003">Cell membrane</keyword>
<dbReference type="PANTHER" id="PTHR24232">
    <property type="entry name" value="G-PROTEIN COUPLED RECEPTOR"/>
    <property type="match status" value="1"/>
</dbReference>
<dbReference type="PRINTS" id="PR00908">
    <property type="entry name" value="THROMBINR"/>
</dbReference>
<dbReference type="InterPro" id="IPR000276">
    <property type="entry name" value="GPCR_Rhodpsn"/>
</dbReference>
<keyword evidence="6 20" id="KW-0732">Signal</keyword>
<dbReference type="PRINTS" id="PR00237">
    <property type="entry name" value="GPCRRHODOPSN"/>
</dbReference>
<dbReference type="InterPro" id="IPR003912">
    <property type="entry name" value="Protea_act_rcpt"/>
</dbReference>
<reference evidence="22" key="2">
    <citation type="submission" date="2025-08" db="UniProtKB">
        <authorList>
            <consortium name="Ensembl"/>
        </authorList>
    </citation>
    <scope>IDENTIFICATION</scope>
</reference>
<evidence type="ECO:0000256" key="16">
    <source>
        <dbReference type="PIRSR" id="PIRSR603912-52"/>
    </source>
</evidence>
<proteinExistence type="inferred from homology"/>
<gene>
    <name evidence="22" type="primary">F2R</name>
</gene>
<evidence type="ECO:0000256" key="15">
    <source>
        <dbReference type="ARBA" id="ARBA00031780"/>
    </source>
</evidence>
<dbReference type="PANTHER" id="PTHR24232:SF20">
    <property type="entry name" value="PROTEINASE-ACTIVATED RECEPTOR 1"/>
    <property type="match status" value="1"/>
</dbReference>
<accession>A0AAY4ARG0</accession>
<dbReference type="GO" id="GO:0015057">
    <property type="term" value="F:thrombin-activated receptor activity"/>
    <property type="evidence" value="ECO:0007669"/>
    <property type="project" value="InterPro"/>
</dbReference>
<evidence type="ECO:0000256" key="5">
    <source>
        <dbReference type="ARBA" id="ARBA00022696"/>
    </source>
</evidence>
<evidence type="ECO:0000256" key="12">
    <source>
        <dbReference type="ARBA" id="ARBA00023170"/>
    </source>
</evidence>
<evidence type="ECO:0000256" key="3">
    <source>
        <dbReference type="ARBA" id="ARBA00022475"/>
    </source>
</evidence>
<evidence type="ECO:0000256" key="6">
    <source>
        <dbReference type="ARBA" id="ARBA00022729"/>
    </source>
</evidence>
<keyword evidence="23" id="KW-1185">Reference proteome</keyword>
<keyword evidence="14 17" id="KW-0807">Transducer</keyword>
<keyword evidence="4 17" id="KW-0812">Transmembrane</keyword>
<comment type="similarity">
    <text evidence="17">Belongs to the G-protein coupled receptor 1 family.</text>
</comment>
<dbReference type="AlphaFoldDB" id="A0AAY4ARG0"/>
<dbReference type="GO" id="GO:0035025">
    <property type="term" value="P:positive regulation of Rho protein signal transduction"/>
    <property type="evidence" value="ECO:0007669"/>
    <property type="project" value="TreeGrafter"/>
</dbReference>
<evidence type="ECO:0000256" key="11">
    <source>
        <dbReference type="ARBA" id="ARBA00023157"/>
    </source>
</evidence>
<dbReference type="PRINTS" id="PR01428">
    <property type="entry name" value="PROTEASEAR"/>
</dbReference>
<evidence type="ECO:0000256" key="14">
    <source>
        <dbReference type="ARBA" id="ARBA00023224"/>
    </source>
</evidence>
<feature type="chain" id="PRO_5044278586" description="Proteinase-activated receptor 1" evidence="20">
    <location>
        <begin position="25"/>
        <end position="417"/>
    </location>
</feature>
<evidence type="ECO:0000259" key="21">
    <source>
        <dbReference type="PROSITE" id="PS50262"/>
    </source>
</evidence>
<dbReference type="InterPro" id="IPR000935">
    <property type="entry name" value="Thrmbn_rcpt"/>
</dbReference>
<dbReference type="CDD" id="cd15369">
    <property type="entry name" value="7tmA_PAR1"/>
    <property type="match status" value="1"/>
</dbReference>
<keyword evidence="10 19" id="KW-0472">Membrane</keyword>
<name>A0AAY4ARG0_9TELE</name>
<keyword evidence="13" id="KW-0325">Glycoprotein</keyword>
<dbReference type="FunFam" id="1.20.1070.10:FF:000040">
    <property type="entry name" value="Coagulation factor 2 (thrombin) receptor"/>
    <property type="match status" value="1"/>
</dbReference>
<dbReference type="Ensembl" id="ENSDCDT00010011938.1">
    <property type="protein sequence ID" value="ENSDCDP00010011413.1"/>
    <property type="gene ID" value="ENSDCDG00010005066.1"/>
</dbReference>
<feature type="compositionally biased region" description="Polar residues" evidence="18">
    <location>
        <begin position="404"/>
        <end position="417"/>
    </location>
</feature>
<keyword evidence="7 19" id="KW-1133">Transmembrane helix</keyword>
<evidence type="ECO:0000313" key="22">
    <source>
        <dbReference type="Ensembl" id="ENSDCDP00010011413.1"/>
    </source>
</evidence>
<reference evidence="22" key="3">
    <citation type="submission" date="2025-09" db="UniProtKB">
        <authorList>
            <consortium name="Ensembl"/>
        </authorList>
    </citation>
    <scope>IDENTIFICATION</scope>
</reference>
<dbReference type="GO" id="GO:0007200">
    <property type="term" value="P:phospholipase C-activating G protein-coupled receptor signaling pathway"/>
    <property type="evidence" value="ECO:0007669"/>
    <property type="project" value="TreeGrafter"/>
</dbReference>
<keyword evidence="9" id="KW-0094">Blood coagulation</keyword>
<feature type="domain" description="G-protein coupled receptors family 1 profile" evidence="21">
    <location>
        <begin position="112"/>
        <end position="363"/>
    </location>
</feature>
<dbReference type="GeneTree" id="ENSGT01050000244840"/>
<evidence type="ECO:0000256" key="10">
    <source>
        <dbReference type="ARBA" id="ARBA00023136"/>
    </source>
</evidence>
<dbReference type="InterPro" id="IPR017452">
    <property type="entry name" value="GPCR_Rhodpsn_7TM"/>
</dbReference>
<feature type="signal peptide" evidence="20">
    <location>
        <begin position="1"/>
        <end position="24"/>
    </location>
</feature>
<dbReference type="SUPFAM" id="SSF81321">
    <property type="entry name" value="Family A G protein-coupled receptor-like"/>
    <property type="match status" value="1"/>
</dbReference>
<dbReference type="PROSITE" id="PS00237">
    <property type="entry name" value="G_PROTEIN_RECEP_F1_1"/>
    <property type="match status" value="1"/>
</dbReference>
<dbReference type="PROSITE" id="PS50262">
    <property type="entry name" value="G_PROTEIN_RECEP_F1_2"/>
    <property type="match status" value="1"/>
</dbReference>
<evidence type="ECO:0000256" key="13">
    <source>
        <dbReference type="ARBA" id="ARBA00023180"/>
    </source>
</evidence>
<evidence type="ECO:0000256" key="20">
    <source>
        <dbReference type="SAM" id="SignalP"/>
    </source>
</evidence>
<organism evidence="22 23">
    <name type="scientific">Denticeps clupeoides</name>
    <name type="common">denticle herring</name>
    <dbReference type="NCBI Taxonomy" id="299321"/>
    <lineage>
        <taxon>Eukaryota</taxon>
        <taxon>Metazoa</taxon>
        <taxon>Chordata</taxon>
        <taxon>Craniata</taxon>
        <taxon>Vertebrata</taxon>
        <taxon>Euteleostomi</taxon>
        <taxon>Actinopterygii</taxon>
        <taxon>Neopterygii</taxon>
        <taxon>Teleostei</taxon>
        <taxon>Clupei</taxon>
        <taxon>Clupeiformes</taxon>
        <taxon>Denticipitoidei</taxon>
        <taxon>Denticipitidae</taxon>
        <taxon>Denticeps</taxon>
    </lineage>
</organism>
<dbReference type="Pfam" id="PF00001">
    <property type="entry name" value="7tm_1"/>
    <property type="match status" value="1"/>
</dbReference>
<keyword evidence="8 17" id="KW-0297">G-protein coupled receptor</keyword>
<dbReference type="GeneID" id="114799277"/>
<evidence type="ECO:0000256" key="17">
    <source>
        <dbReference type="RuleBase" id="RU000688"/>
    </source>
</evidence>
<evidence type="ECO:0000313" key="23">
    <source>
        <dbReference type="Proteomes" id="UP000694580"/>
    </source>
</evidence>